<gene>
    <name evidence="2" type="ORF">OBBRIDRAFT_836295</name>
</gene>
<dbReference type="Proteomes" id="UP000250043">
    <property type="component" value="Unassembled WGS sequence"/>
</dbReference>
<reference evidence="2 3" key="1">
    <citation type="submission" date="2016-07" db="EMBL/GenBank/DDBJ databases">
        <title>Draft genome of the white-rot fungus Obba rivulosa 3A-2.</title>
        <authorList>
            <consortium name="DOE Joint Genome Institute"/>
            <person name="Miettinen O."/>
            <person name="Riley R."/>
            <person name="Acob R."/>
            <person name="Barry K."/>
            <person name="Cullen D."/>
            <person name="De Vries R."/>
            <person name="Hainaut M."/>
            <person name="Hatakka A."/>
            <person name="Henrissat B."/>
            <person name="Hilden K."/>
            <person name="Kuo R."/>
            <person name="Labutti K."/>
            <person name="Lipzen A."/>
            <person name="Makela M.R."/>
            <person name="Sandor L."/>
            <person name="Spatafora J.W."/>
            <person name="Grigoriev I.V."/>
            <person name="Hibbett D.S."/>
        </authorList>
    </citation>
    <scope>NUCLEOTIDE SEQUENCE [LARGE SCALE GENOMIC DNA]</scope>
    <source>
        <strain evidence="2 3">3A-2</strain>
    </source>
</reference>
<dbReference type="EMBL" id="KV722443">
    <property type="protein sequence ID" value="OCH88781.1"/>
    <property type="molecule type" value="Genomic_DNA"/>
</dbReference>
<feature type="region of interest" description="Disordered" evidence="1">
    <location>
        <begin position="348"/>
        <end position="407"/>
    </location>
</feature>
<sequence length="407" mass="45132">MARVFEDGFAPYMPSTVPAFIASYDQREHGAAFTSEWCSPRRARVTFTDDANGNAEIDIEGVNVGKKLNANSTISTEEGIGGFTFGELFNHTHTHFLPYIEQCTIILNGLLPHSYDGIRKSPIDSLLEINQTFHELSNLNPRDLAPGIPAQEISCRYEGYGQPLHRNPPPALLQHSQRRQHRGTMQRRLRVSGRLVEHSNIDLSSRYLNPLASSLPLHFAADGAPLSEFNARDNSMGAFARIILKGTETLKQIQGMPQQQPPHLQQPQQQGQRILPDDFRKRVEGLKNQMSDYGNKQMNSPIAIQIRTLVDEITRRKYALQQMALQMAHGQKVQESANAIAGGMGAPSITHAAAGPSNLQPQRPVGVGMNQGQSNWPAPQGSVAPPFQQTQPQQQPPEQFQHTPQIP</sequence>
<organism evidence="2 3">
    <name type="scientific">Obba rivulosa</name>
    <dbReference type="NCBI Taxonomy" id="1052685"/>
    <lineage>
        <taxon>Eukaryota</taxon>
        <taxon>Fungi</taxon>
        <taxon>Dikarya</taxon>
        <taxon>Basidiomycota</taxon>
        <taxon>Agaricomycotina</taxon>
        <taxon>Agaricomycetes</taxon>
        <taxon>Polyporales</taxon>
        <taxon>Gelatoporiaceae</taxon>
        <taxon>Obba</taxon>
    </lineage>
</organism>
<keyword evidence="3" id="KW-1185">Reference proteome</keyword>
<dbReference type="AlphaFoldDB" id="A0A8E2DJ90"/>
<evidence type="ECO:0000313" key="2">
    <source>
        <dbReference type="EMBL" id="OCH88781.1"/>
    </source>
</evidence>
<protein>
    <submittedName>
        <fullName evidence="2">Uncharacterized protein</fullName>
    </submittedName>
</protein>
<evidence type="ECO:0000256" key="1">
    <source>
        <dbReference type="SAM" id="MobiDB-lite"/>
    </source>
</evidence>
<proteinExistence type="predicted"/>
<dbReference type="OrthoDB" id="7862313at2759"/>
<accession>A0A8E2DJ90</accession>
<feature type="compositionally biased region" description="Low complexity" evidence="1">
    <location>
        <begin position="385"/>
        <end position="407"/>
    </location>
</feature>
<name>A0A8E2DJ90_9APHY</name>
<evidence type="ECO:0000313" key="3">
    <source>
        <dbReference type="Proteomes" id="UP000250043"/>
    </source>
</evidence>